<dbReference type="AlphaFoldDB" id="A0A1K0JC55"/>
<dbReference type="EMBL" id="FMSH01000154">
    <property type="protein sequence ID" value="SCU75528.1"/>
    <property type="molecule type" value="Genomic_DNA"/>
</dbReference>
<dbReference type="RefSeq" id="WP_340524082.1">
    <property type="nucleotide sequence ID" value="NZ_FMSH01000154.1"/>
</dbReference>
<organism evidence="1">
    <name type="scientific">Cupriavidus necator</name>
    <name type="common">Alcaligenes eutrophus</name>
    <name type="synonym">Ralstonia eutropha</name>
    <dbReference type="NCBI Taxonomy" id="106590"/>
    <lineage>
        <taxon>Bacteria</taxon>
        <taxon>Pseudomonadati</taxon>
        <taxon>Pseudomonadota</taxon>
        <taxon>Betaproteobacteria</taxon>
        <taxon>Burkholderiales</taxon>
        <taxon>Burkholderiaceae</taxon>
        <taxon>Cupriavidus</taxon>
    </lineage>
</organism>
<gene>
    <name evidence="1" type="ORF">CNECB9_2370102</name>
</gene>
<proteinExistence type="predicted"/>
<evidence type="ECO:0000313" key="1">
    <source>
        <dbReference type="EMBL" id="SCU75528.1"/>
    </source>
</evidence>
<accession>A0A1K0JC55</accession>
<name>A0A1K0JC55_CUPNE</name>
<reference evidence="1" key="1">
    <citation type="submission" date="2016-09" db="EMBL/GenBank/DDBJ databases">
        <authorList>
            <person name="Capua I."/>
            <person name="De Benedictis P."/>
            <person name="Joannis T."/>
            <person name="Lombin L.H."/>
            <person name="Cattoli G."/>
        </authorList>
    </citation>
    <scope>NUCLEOTIDE SEQUENCE</scope>
    <source>
        <strain evidence="1">B9</strain>
    </source>
</reference>
<sequence>MALTAQQLADVRRYAGYPLLADSVVDDSRDFAYGWVSPGVWQTLSHRLTNLRPEEESILINSYLTKLATLETAITDAGANLDTEQAAVWKRNANEVRDRASLFDQWRRRMCDFIGIAPGPSLGRGGISIGRA</sequence>
<protein>
    <submittedName>
        <fullName evidence="1">Putative phage protein</fullName>
    </submittedName>
</protein>